<evidence type="ECO:0000313" key="5">
    <source>
        <dbReference type="EMBL" id="SDE99124.1"/>
    </source>
</evidence>
<gene>
    <name evidence="5" type="ORF">SAMN04488567_3131</name>
</gene>
<dbReference type="Gene3D" id="3.30.70.360">
    <property type="match status" value="1"/>
</dbReference>
<evidence type="ECO:0000256" key="1">
    <source>
        <dbReference type="ARBA" id="ARBA00022670"/>
    </source>
</evidence>
<dbReference type="PANTHER" id="PTHR43270">
    <property type="entry name" value="BETA-ALA-HIS DIPEPTIDASE"/>
    <property type="match status" value="1"/>
</dbReference>
<evidence type="ECO:0000259" key="4">
    <source>
        <dbReference type="Pfam" id="PF07687"/>
    </source>
</evidence>
<protein>
    <submittedName>
        <fullName evidence="5">Acetylornithine deacetylase/Succinyl-diaminopimelate desuccinylase</fullName>
    </submittedName>
</protein>
<feature type="domain" description="Peptidase M20 dimerisation" evidence="4">
    <location>
        <begin position="213"/>
        <end position="356"/>
    </location>
</feature>
<dbReference type="RefSeq" id="WP_090113534.1">
    <property type="nucleotide sequence ID" value="NZ_FNAT01000006.1"/>
</dbReference>
<dbReference type="GO" id="GO:0008233">
    <property type="term" value="F:peptidase activity"/>
    <property type="evidence" value="ECO:0007669"/>
    <property type="project" value="UniProtKB-KW"/>
</dbReference>
<sequence length="457" mass="50082">MSHDTDMQDIYDYIDAHAEEFVADLQRFVRQPSVSAQDIGLRDCAELLRGMMHDDGLPAELHETKDGPPVVFGEVKSNRSSKTLLCYSHYDVQPPEPIEAWSHGGPWSADVVDGVLYGRGATDNKSGVLAFNKAAKAFLAVRGEVPVGLKLLIEGEEEIGSPNLGPWAEANKAMLEADGMHCLDGSVEVGPEVPDVSLGLKSVLFVELVARGAKTDVHSLNFPLVPNPVWDLVHCLATIMDRDRNILIENWAEGIYVPDADHEEFLKDKAARIDFDLLREELGVEQFALGRDGVDAVRARTYEPTANIQGIVAGYTGKGTKTIVPAEARVRLDFRLIPNIQPDAAAKKLRDHIAAQGFDNIEVRTFERAEEPYKISAKEDISKSIIAAAHEVYGEPPIVNGVSAEGAILRHVWIPCVLTGFANPGCNLHAPDENIHVDKYIQGIKYAAAIMEHFGRS</sequence>
<keyword evidence="6" id="KW-1185">Reference proteome</keyword>
<keyword evidence="3" id="KW-0378">Hydrolase</keyword>
<evidence type="ECO:0000256" key="3">
    <source>
        <dbReference type="ARBA" id="ARBA00022801"/>
    </source>
</evidence>
<evidence type="ECO:0000313" key="6">
    <source>
        <dbReference type="Proteomes" id="UP000198922"/>
    </source>
</evidence>
<proteinExistence type="predicted"/>
<dbReference type="GO" id="GO:0006508">
    <property type="term" value="P:proteolysis"/>
    <property type="evidence" value="ECO:0007669"/>
    <property type="project" value="UniProtKB-KW"/>
</dbReference>
<dbReference type="AlphaFoldDB" id="A0A1G7HFP2"/>
<dbReference type="InterPro" id="IPR002933">
    <property type="entry name" value="Peptidase_M20"/>
</dbReference>
<dbReference type="InterPro" id="IPR011650">
    <property type="entry name" value="Peptidase_M20_dimer"/>
</dbReference>
<dbReference type="STRING" id="521013.SAMN04488567_3131"/>
<name>A0A1G7HFP2_9RHOB</name>
<dbReference type="Gene3D" id="3.40.630.10">
    <property type="entry name" value="Zn peptidases"/>
    <property type="match status" value="1"/>
</dbReference>
<dbReference type="SUPFAM" id="SSF53187">
    <property type="entry name" value="Zn-dependent exopeptidases"/>
    <property type="match status" value="1"/>
</dbReference>
<reference evidence="6" key="1">
    <citation type="submission" date="2016-10" db="EMBL/GenBank/DDBJ databases">
        <authorList>
            <person name="Varghese N."/>
            <person name="Submissions S."/>
        </authorList>
    </citation>
    <scope>NUCLEOTIDE SEQUENCE [LARGE SCALE GENOMIC DNA]</scope>
    <source>
        <strain evidence="6">DSM 21424</strain>
    </source>
</reference>
<keyword evidence="1" id="KW-0645">Protease</keyword>
<organism evidence="5 6">
    <name type="scientific">Limimaricola pyoseonensis</name>
    <dbReference type="NCBI Taxonomy" id="521013"/>
    <lineage>
        <taxon>Bacteria</taxon>
        <taxon>Pseudomonadati</taxon>
        <taxon>Pseudomonadota</taxon>
        <taxon>Alphaproteobacteria</taxon>
        <taxon>Rhodobacterales</taxon>
        <taxon>Paracoccaceae</taxon>
        <taxon>Limimaricola</taxon>
    </lineage>
</organism>
<dbReference type="PANTHER" id="PTHR43270:SF8">
    <property type="entry name" value="DI- AND TRIPEPTIDASE DUG2-RELATED"/>
    <property type="match status" value="1"/>
</dbReference>
<accession>A0A1G7HFP2</accession>
<dbReference type="Pfam" id="PF01546">
    <property type="entry name" value="Peptidase_M20"/>
    <property type="match status" value="1"/>
</dbReference>
<evidence type="ECO:0000256" key="2">
    <source>
        <dbReference type="ARBA" id="ARBA00022723"/>
    </source>
</evidence>
<dbReference type="InterPro" id="IPR051458">
    <property type="entry name" value="Cyt/Met_Dipeptidase"/>
</dbReference>
<dbReference type="Pfam" id="PF07687">
    <property type="entry name" value="M20_dimer"/>
    <property type="match status" value="1"/>
</dbReference>
<dbReference type="EMBL" id="FNAT01000006">
    <property type="protein sequence ID" value="SDE99124.1"/>
    <property type="molecule type" value="Genomic_DNA"/>
</dbReference>
<dbReference type="Proteomes" id="UP000198922">
    <property type="component" value="Unassembled WGS sequence"/>
</dbReference>
<dbReference type="GO" id="GO:0046872">
    <property type="term" value="F:metal ion binding"/>
    <property type="evidence" value="ECO:0007669"/>
    <property type="project" value="UniProtKB-KW"/>
</dbReference>
<keyword evidence="2" id="KW-0479">Metal-binding</keyword>